<gene>
    <name evidence="1 3" type="primary">Cirbp</name>
    <name evidence="1" type="ORF">rCG_29165</name>
</gene>
<reference evidence="2" key="1">
    <citation type="submission" date="2005-09" db="EMBL/GenBank/DDBJ databases">
        <authorList>
            <person name="Mural R.J."/>
            <person name="Li P.W."/>
            <person name="Adams M.D."/>
            <person name="Amanatides P.G."/>
            <person name="Baden-Tillson H."/>
            <person name="Barnstead M."/>
            <person name="Chin S.H."/>
            <person name="Dew I."/>
            <person name="Evans C.A."/>
            <person name="Ferriera S."/>
            <person name="Flanigan M."/>
            <person name="Fosler C."/>
            <person name="Glodek A."/>
            <person name="Gu Z."/>
            <person name="Holt R.A."/>
            <person name="Jennings D."/>
            <person name="Kraft C.L."/>
            <person name="Lu F."/>
            <person name="Nguyen T."/>
            <person name="Nusskern D.R."/>
            <person name="Pfannkoch C.M."/>
            <person name="Sitter C."/>
            <person name="Sutton G.G."/>
            <person name="Venter J.C."/>
            <person name="Wang Z."/>
            <person name="Woodage T."/>
            <person name="Zheng X.H."/>
            <person name="Zhong F."/>
        </authorList>
    </citation>
    <scope>NUCLEOTIDE SEQUENCE [LARGE SCALE GENOMIC DNA]</scope>
    <source>
        <strain>BN</strain>
        <strain evidence="2">Sprague-Dawley</strain>
    </source>
</reference>
<feature type="non-terminal residue" evidence="1">
    <location>
        <position position="74"/>
    </location>
</feature>
<organism evidence="1 2">
    <name type="scientific">Rattus norvegicus</name>
    <name type="common">Rat</name>
    <dbReference type="NCBI Taxonomy" id="10116"/>
    <lineage>
        <taxon>Eukaryota</taxon>
        <taxon>Metazoa</taxon>
        <taxon>Chordata</taxon>
        <taxon>Craniata</taxon>
        <taxon>Vertebrata</taxon>
        <taxon>Euteleostomi</taxon>
        <taxon>Mammalia</taxon>
        <taxon>Eutheria</taxon>
        <taxon>Euarchontoglires</taxon>
        <taxon>Glires</taxon>
        <taxon>Rodentia</taxon>
        <taxon>Myomorpha</taxon>
        <taxon>Muroidea</taxon>
        <taxon>Muridae</taxon>
        <taxon>Murinae</taxon>
        <taxon>Rattus</taxon>
    </lineage>
</organism>
<sequence length="74" mass="8262">MEGWLRPCRWVLEGSTGSGAIDCTQLARQFLSWHRLLGDPVKTERSWDASWVAGTERCEGGGCLNKERAVTQNP</sequence>
<protein>
    <submittedName>
        <fullName evidence="1">Cold inducible RNA binding protein, isoform CRA_a</fullName>
    </submittedName>
</protein>
<evidence type="ECO:0000313" key="2">
    <source>
        <dbReference type="Proteomes" id="UP000234681"/>
    </source>
</evidence>
<dbReference type="RGD" id="620756">
    <property type="gene designation" value="Cirbp"/>
</dbReference>
<proteinExistence type="predicted"/>
<accession>A6K8P4</accession>
<dbReference type="EMBL" id="CH474029">
    <property type="protein sequence ID" value="EDL89314.1"/>
    <property type="molecule type" value="Genomic_DNA"/>
</dbReference>
<evidence type="ECO:0000313" key="3">
    <source>
        <dbReference type="RGD" id="620756"/>
    </source>
</evidence>
<dbReference type="Proteomes" id="UP000234681">
    <property type="component" value="Chromosome 7"/>
</dbReference>
<dbReference type="AlphaFoldDB" id="A6K8P4"/>
<name>A6K8P4_RAT</name>
<evidence type="ECO:0000313" key="1">
    <source>
        <dbReference type="EMBL" id="EDL89314.1"/>
    </source>
</evidence>